<evidence type="ECO:0000256" key="1">
    <source>
        <dbReference type="SAM" id="Phobius"/>
    </source>
</evidence>
<evidence type="ECO:0000313" key="3">
    <source>
        <dbReference type="Proteomes" id="UP000198981"/>
    </source>
</evidence>
<dbReference type="STRING" id="1960309.SAMN03159343_2158"/>
<proteinExistence type="predicted"/>
<feature type="transmembrane region" description="Helical" evidence="1">
    <location>
        <begin position="26"/>
        <end position="48"/>
    </location>
</feature>
<dbReference type="AlphaFoldDB" id="A0A1G4Y743"/>
<dbReference type="EMBL" id="FMUH01000003">
    <property type="protein sequence ID" value="SCX49307.1"/>
    <property type="molecule type" value="Genomic_DNA"/>
</dbReference>
<protein>
    <submittedName>
        <fullName evidence="2">Uncharacterized protein</fullName>
    </submittedName>
</protein>
<keyword evidence="1" id="KW-0812">Transmembrane</keyword>
<name>A0A1G4Y743_9ACTN</name>
<keyword evidence="3" id="KW-1185">Reference proteome</keyword>
<keyword evidence="1" id="KW-1133">Transmembrane helix</keyword>
<accession>A0A1G4Y743</accession>
<reference evidence="3" key="1">
    <citation type="submission" date="2016-10" db="EMBL/GenBank/DDBJ databases">
        <authorList>
            <person name="Varghese N."/>
            <person name="Submissions S."/>
        </authorList>
    </citation>
    <scope>NUCLEOTIDE SEQUENCE [LARGE SCALE GENOMIC DNA]</scope>
    <source>
        <strain evidence="3">DSM 45722</strain>
    </source>
</reference>
<dbReference type="Proteomes" id="UP000198981">
    <property type="component" value="Unassembled WGS sequence"/>
</dbReference>
<evidence type="ECO:0000313" key="2">
    <source>
        <dbReference type="EMBL" id="SCX49307.1"/>
    </source>
</evidence>
<dbReference type="RefSeq" id="WP_092803688.1">
    <property type="nucleotide sequence ID" value="NZ_FMUH01000003.1"/>
</dbReference>
<gene>
    <name evidence="2" type="ORF">SAMN03159343_2158</name>
</gene>
<sequence length="150" mass="15292">MSAPDYLYDDDPQPLHAGRGRSRKGLLVALGVGTVAVAMGAAVVLPLFQGSGADQAAEVATVFTRAMAAGDTETSWGLLCEDEQARLAPDEVADAYQLPGTATVGDPVEGELDGQLAEVVPVTWDDGGTSTTVQLTVIAQDGAKVCGSST</sequence>
<organism evidence="2 3">
    <name type="scientific">Klenkia marina</name>
    <dbReference type="NCBI Taxonomy" id="1960309"/>
    <lineage>
        <taxon>Bacteria</taxon>
        <taxon>Bacillati</taxon>
        <taxon>Actinomycetota</taxon>
        <taxon>Actinomycetes</taxon>
        <taxon>Geodermatophilales</taxon>
        <taxon>Geodermatophilaceae</taxon>
        <taxon>Klenkia</taxon>
    </lineage>
</organism>
<dbReference type="OrthoDB" id="5186356at2"/>
<keyword evidence="1" id="KW-0472">Membrane</keyword>